<reference evidence="2" key="1">
    <citation type="journal article" date="2020" name="Nature">
        <title>Giant virus diversity and host interactions through global metagenomics.</title>
        <authorList>
            <person name="Schulz F."/>
            <person name="Roux S."/>
            <person name="Paez-Espino D."/>
            <person name="Jungbluth S."/>
            <person name="Walsh D.A."/>
            <person name="Denef V.J."/>
            <person name="McMahon K.D."/>
            <person name="Konstantinidis K.T."/>
            <person name="Eloe-Fadrosh E.A."/>
            <person name="Kyrpides N.C."/>
            <person name="Woyke T."/>
        </authorList>
    </citation>
    <scope>NUCLEOTIDE SEQUENCE</scope>
    <source>
        <strain evidence="2">GVMAG-M-3300024510-1</strain>
    </source>
</reference>
<organism evidence="2">
    <name type="scientific">viral metagenome</name>
    <dbReference type="NCBI Taxonomy" id="1070528"/>
    <lineage>
        <taxon>unclassified sequences</taxon>
        <taxon>metagenomes</taxon>
        <taxon>organismal metagenomes</taxon>
    </lineage>
</organism>
<dbReference type="Pfam" id="PF05658">
    <property type="entry name" value="YadA_head"/>
    <property type="match status" value="2"/>
</dbReference>
<feature type="domain" description="Trimeric autotransporter adhesin YadA-like head" evidence="1">
    <location>
        <begin position="179"/>
        <end position="205"/>
    </location>
</feature>
<sequence>MSSSNSGVHLHNINKITFPKIGGSPIDRTPINIGENNLCNQGPTVVIGHESSSNNLWSVVIGYNNGNPQGVYSAAQHSNVIIGRDVMDADAGPAANIYNNVFIGRDVAKTVHYSIGSVCIGRHSANTFGGIKMKFCTLIGAGTNTWSASPTYSYQATAIGQGGYANDYSVCISSDYSAASGKRAVAIGNDCHAKRYGSVVIGAFSTTGASAGDYSVAIGYDSYVGHNNSVVIGRRGQSSASNQLVVNLSGLSSPQTLRTTFSTVVATPAAGTITLPTAVAMLRVTISGTNYTLPLFNNV</sequence>
<proteinExistence type="predicted"/>
<name>A0A6C0J0B6_9ZZZZ</name>
<dbReference type="Gene3D" id="2.150.10.10">
    <property type="entry name" value="Serralysin-like metalloprotease, C-terminal"/>
    <property type="match status" value="1"/>
</dbReference>
<dbReference type="SUPFAM" id="SSF101967">
    <property type="entry name" value="Adhesin YadA, collagen-binding domain"/>
    <property type="match status" value="1"/>
</dbReference>
<accession>A0A6C0J0B6</accession>
<feature type="domain" description="Trimeric autotransporter adhesin YadA-like head" evidence="1">
    <location>
        <begin position="212"/>
        <end position="233"/>
    </location>
</feature>
<dbReference type="InterPro" id="IPR008640">
    <property type="entry name" value="Adhesin_Head_dom"/>
</dbReference>
<dbReference type="AlphaFoldDB" id="A0A6C0J0B6"/>
<evidence type="ECO:0000313" key="2">
    <source>
        <dbReference type="EMBL" id="QHT97083.1"/>
    </source>
</evidence>
<evidence type="ECO:0000259" key="1">
    <source>
        <dbReference type="Pfam" id="PF05658"/>
    </source>
</evidence>
<dbReference type="InterPro" id="IPR011049">
    <property type="entry name" value="Serralysin-like_metalloprot_C"/>
</dbReference>
<protein>
    <recommendedName>
        <fullName evidence="1">Trimeric autotransporter adhesin YadA-like head domain-containing protein</fullName>
    </recommendedName>
</protein>
<dbReference type="EMBL" id="MN740271">
    <property type="protein sequence ID" value="QHT97083.1"/>
    <property type="molecule type" value="Genomic_DNA"/>
</dbReference>
<dbReference type="GO" id="GO:0019867">
    <property type="term" value="C:outer membrane"/>
    <property type="evidence" value="ECO:0007669"/>
    <property type="project" value="InterPro"/>
</dbReference>